<keyword evidence="9" id="KW-1185">Reference proteome</keyword>
<dbReference type="OrthoDB" id="690341at2759"/>
<name>A0A8X8DHB3_POPTO</name>
<reference evidence="8" key="1">
    <citation type="journal article" date="2020" name="bioRxiv">
        <title>Hybrid origin of Populus tomentosa Carr. identified through genome sequencing and phylogenomic analysis.</title>
        <authorList>
            <person name="An X."/>
            <person name="Gao K."/>
            <person name="Chen Z."/>
            <person name="Li J."/>
            <person name="Yang X."/>
            <person name="Yang X."/>
            <person name="Zhou J."/>
            <person name="Guo T."/>
            <person name="Zhao T."/>
            <person name="Huang S."/>
            <person name="Miao D."/>
            <person name="Khan W.U."/>
            <person name="Rao P."/>
            <person name="Ye M."/>
            <person name="Lei B."/>
            <person name="Liao W."/>
            <person name="Wang J."/>
            <person name="Ji L."/>
            <person name="Li Y."/>
            <person name="Guo B."/>
            <person name="Mustafa N.S."/>
            <person name="Li S."/>
            <person name="Yun Q."/>
            <person name="Keller S.R."/>
            <person name="Mao J."/>
            <person name="Zhang R."/>
            <person name="Strauss S.H."/>
        </authorList>
    </citation>
    <scope>NUCLEOTIDE SEQUENCE</scope>
    <source>
        <strain evidence="8">GM15</strain>
        <tissue evidence="8">Leaf</tissue>
    </source>
</reference>
<dbReference type="InterPro" id="IPR002182">
    <property type="entry name" value="NB-ARC"/>
</dbReference>
<dbReference type="FunFam" id="1.10.10.10:FF:000322">
    <property type="entry name" value="Probable disease resistance protein At1g63360"/>
    <property type="match status" value="1"/>
</dbReference>
<evidence type="ECO:0000256" key="1">
    <source>
        <dbReference type="ARBA" id="ARBA00022737"/>
    </source>
</evidence>
<proteinExistence type="predicted"/>
<evidence type="ECO:0000259" key="5">
    <source>
        <dbReference type="Pfam" id="PF18052"/>
    </source>
</evidence>
<dbReference type="InterPro" id="IPR058922">
    <property type="entry name" value="WHD_DRP"/>
</dbReference>
<feature type="domain" description="Disease resistance protein winged helix" evidence="6">
    <location>
        <begin position="444"/>
        <end position="514"/>
    </location>
</feature>
<keyword evidence="1" id="KW-0677">Repeat</keyword>
<protein>
    <submittedName>
        <fullName evidence="8">Uncharacterized protein</fullName>
    </submittedName>
</protein>
<comment type="caution">
    <text evidence="8">The sequence shown here is derived from an EMBL/GenBank/DDBJ whole genome shotgun (WGS) entry which is preliminary data.</text>
</comment>
<dbReference type="AlphaFoldDB" id="A0A8X8DHB3"/>
<evidence type="ECO:0000313" key="9">
    <source>
        <dbReference type="Proteomes" id="UP000886885"/>
    </source>
</evidence>
<evidence type="ECO:0000313" key="8">
    <source>
        <dbReference type="EMBL" id="KAG6791960.1"/>
    </source>
</evidence>
<dbReference type="FunFam" id="3.40.50.300:FF:001091">
    <property type="entry name" value="Probable disease resistance protein At1g61300"/>
    <property type="match status" value="1"/>
</dbReference>
<dbReference type="PANTHER" id="PTHR23155">
    <property type="entry name" value="DISEASE RESISTANCE PROTEIN RP"/>
    <property type="match status" value="1"/>
</dbReference>
<dbReference type="InterPro" id="IPR041118">
    <property type="entry name" value="Rx_N"/>
</dbReference>
<evidence type="ECO:0000259" key="7">
    <source>
        <dbReference type="Pfam" id="PF23598"/>
    </source>
</evidence>
<dbReference type="Pfam" id="PF23559">
    <property type="entry name" value="WHD_DRP"/>
    <property type="match status" value="1"/>
</dbReference>
<feature type="domain" description="NB-ARC" evidence="4">
    <location>
        <begin position="180"/>
        <end position="359"/>
    </location>
</feature>
<dbReference type="EMBL" id="JAAWWB010000001">
    <property type="protein sequence ID" value="KAG6791960.1"/>
    <property type="molecule type" value="Genomic_DNA"/>
</dbReference>
<keyword evidence="2" id="KW-0547">Nucleotide-binding</keyword>
<dbReference type="Pfam" id="PF18052">
    <property type="entry name" value="Rx_N"/>
    <property type="match status" value="1"/>
</dbReference>
<organism evidence="8 9">
    <name type="scientific">Populus tomentosa</name>
    <name type="common">Chinese white poplar</name>
    <dbReference type="NCBI Taxonomy" id="118781"/>
    <lineage>
        <taxon>Eukaryota</taxon>
        <taxon>Viridiplantae</taxon>
        <taxon>Streptophyta</taxon>
        <taxon>Embryophyta</taxon>
        <taxon>Tracheophyta</taxon>
        <taxon>Spermatophyta</taxon>
        <taxon>Magnoliopsida</taxon>
        <taxon>eudicotyledons</taxon>
        <taxon>Gunneridae</taxon>
        <taxon>Pentapetalae</taxon>
        <taxon>rosids</taxon>
        <taxon>fabids</taxon>
        <taxon>Malpighiales</taxon>
        <taxon>Salicaceae</taxon>
        <taxon>Saliceae</taxon>
        <taxon>Populus</taxon>
    </lineage>
</organism>
<evidence type="ECO:0000256" key="2">
    <source>
        <dbReference type="ARBA" id="ARBA00022741"/>
    </source>
</evidence>
<dbReference type="Pfam" id="PF23598">
    <property type="entry name" value="LRR_14"/>
    <property type="match status" value="1"/>
</dbReference>
<dbReference type="InterPro" id="IPR044974">
    <property type="entry name" value="Disease_R_plants"/>
</dbReference>
<evidence type="ECO:0000259" key="4">
    <source>
        <dbReference type="Pfam" id="PF00931"/>
    </source>
</evidence>
<keyword evidence="3" id="KW-0611">Plant defense</keyword>
<accession>A0A8X8DHB3</accession>
<dbReference type="CDD" id="cd14798">
    <property type="entry name" value="RX-CC_like"/>
    <property type="match status" value="1"/>
</dbReference>
<dbReference type="Proteomes" id="UP000886885">
    <property type="component" value="Chromosome 1A"/>
</dbReference>
<gene>
    <name evidence="8" type="ORF">POTOM_001096</name>
</gene>
<feature type="domain" description="Disease resistance R13L4/SHOC-2-like LRR" evidence="7">
    <location>
        <begin position="580"/>
        <end position="889"/>
    </location>
</feature>
<dbReference type="GO" id="GO:0098542">
    <property type="term" value="P:defense response to other organism"/>
    <property type="evidence" value="ECO:0007669"/>
    <property type="project" value="TreeGrafter"/>
</dbReference>
<dbReference type="PANTHER" id="PTHR23155:SF1205">
    <property type="entry name" value="DISEASE RESISTANCE PROTEIN RPM1"/>
    <property type="match status" value="1"/>
</dbReference>
<dbReference type="InterPro" id="IPR055414">
    <property type="entry name" value="LRR_R13L4/SHOC2-like"/>
</dbReference>
<dbReference type="Pfam" id="PF00931">
    <property type="entry name" value="NB-ARC"/>
    <property type="match status" value="1"/>
</dbReference>
<sequence length="1018" mass="116839">MTEGLVTFLLSKLANFIQEEERLLTGAKAEAEYIRDELEFMLVFLRAADAMEVLVDCFRTATCLKEKDDGLKVLVQKVRDVAYDMEDTLDHFRLRLTHDHGLKFCSSVQTISNSIITLKARHQIASKIQALKSRVINISEAHRRYLIRNNIMEPSSSSTHTPRVARPGNIVEEANIVGIEKPKKHLIEWLVRGRAEREVISVVGMGGLGKTTLVRKVYHDADVKKHFQFRVWITLSPSFKEEDLLKDIIQQLFRVLQKNVPQGADNMDNDRLKTVINRFLQQKRYLIVLDDVWHTDAWDAFEPVFPNNSRGSHILLTTRKTEVALTACIEFPDKVYNLDPLSPEESWTLFCKKVFQNSHCPAHLKNVSERILGRCEGLPLAIEAMSGVLATRDRSKIDEWEMVYLSLGAGFEDNNRMRNALKILSLSYYDLPYYLKSCLLYFSMFPEGIPIQRMRLIRLWIAEGFVKGREGMTLEEVAEDFLNELIKRSLVQVVEATSYGQVKTCRIHDLLREILITKAKEQDFVAIAKEQNMSWSEKVRRVSIHNAMPSVRQIHVASRLRSLLVFWGIDSFPRPPKFISLSSRSRLLTVLDMEGTPLKEFPNEVVSLIFLKYLSLRNTMVNSVPSSISKLQNLESLDLKHAQVTELPVDILKLQKLRHLLVYRYETHESDDQIRNKHGFKAPAQIGNLLSVQKLCFLEADQGQKLMSELGRLIHLRRLGIIKFRKEDGRDLCSSIDKLTNLRALSVTSITESEVIDLEYLSSPPQFLQRLYLTGRLERLPDWILSLDSLVKLVLKWSRLREDPLLFLQNLPNLVHLEFIQVYSGEALHFSHEGFKKLKVLGLNKLERLKSITVQKGALPSLQKLVVQGCKLLQKVPSGIKHLAKLKALDFFDMPYDFVKRLRPDGTAQRAGRTFLQKPVVQFIKILQILPFDMPNDFIRRLHPDGDGEDYHETCVLDVLMKLDKGWVGQEETTEHKMKSKVHDLQPTHQMPTQVNSTVGLSCLVPCAACSLEVSPWC</sequence>
<dbReference type="GO" id="GO:0043531">
    <property type="term" value="F:ADP binding"/>
    <property type="evidence" value="ECO:0007669"/>
    <property type="project" value="InterPro"/>
</dbReference>
<evidence type="ECO:0000256" key="3">
    <source>
        <dbReference type="ARBA" id="ARBA00022821"/>
    </source>
</evidence>
<evidence type="ECO:0000259" key="6">
    <source>
        <dbReference type="Pfam" id="PF23559"/>
    </source>
</evidence>
<dbReference type="InterPro" id="IPR038005">
    <property type="entry name" value="RX-like_CC"/>
</dbReference>
<feature type="domain" description="Disease resistance N-terminal" evidence="5">
    <location>
        <begin position="6"/>
        <end position="105"/>
    </location>
</feature>